<evidence type="ECO:0000256" key="8">
    <source>
        <dbReference type="ARBA" id="ARBA00023235"/>
    </source>
</evidence>
<dbReference type="EMBL" id="CP066786">
    <property type="protein sequence ID" value="QQM31255.1"/>
    <property type="molecule type" value="Genomic_DNA"/>
</dbReference>
<keyword evidence="7 10" id="KW-0862">Zinc</keyword>
<comment type="subunit">
    <text evidence="10">Homotetramer.</text>
</comment>
<dbReference type="KEGG" id="mlut:JET14_03485"/>
<dbReference type="GO" id="GO:0005975">
    <property type="term" value="P:carbohydrate metabolic process"/>
    <property type="evidence" value="ECO:0007669"/>
    <property type="project" value="UniProtKB-UniRule"/>
</dbReference>
<dbReference type="CDD" id="cd05006">
    <property type="entry name" value="SIS_GmhA"/>
    <property type="match status" value="1"/>
</dbReference>
<comment type="pathway">
    <text evidence="10">Carbohydrate biosynthesis; D-glycero-D-manno-heptose 7-phosphate biosynthesis; D-glycero-alpha-D-manno-heptose 7-phosphate and D-glycero-beta-D-manno-heptose 7-phosphate from sedoheptulose 7-phosphate: step 1/1.</text>
</comment>
<dbReference type="GO" id="GO:0097367">
    <property type="term" value="F:carbohydrate derivative binding"/>
    <property type="evidence" value="ECO:0007669"/>
    <property type="project" value="InterPro"/>
</dbReference>
<dbReference type="InterPro" id="IPR004515">
    <property type="entry name" value="Phosphoheptose_Isoase"/>
</dbReference>
<dbReference type="PANTHER" id="PTHR30390">
    <property type="entry name" value="SEDOHEPTULOSE 7-PHOSPHATE ISOMERASE / DNAA INITIATOR-ASSOCIATING FACTOR FOR REPLICATION INITIATION"/>
    <property type="match status" value="1"/>
</dbReference>
<comment type="cofactor">
    <cofactor evidence="10">
        <name>Zn(2+)</name>
        <dbReference type="ChEBI" id="CHEBI:29105"/>
    </cofactor>
    <text evidence="10">Binds 1 zinc ion per subunit.</text>
</comment>
<dbReference type="Gene3D" id="3.40.50.10490">
    <property type="entry name" value="Glucose-6-phosphate isomerase like protein, domain 1"/>
    <property type="match status" value="1"/>
</dbReference>
<dbReference type="PANTHER" id="PTHR30390:SF6">
    <property type="entry name" value="DNAA INITIATOR-ASSOCIATING PROTEIN DIAA"/>
    <property type="match status" value="1"/>
</dbReference>
<evidence type="ECO:0000256" key="10">
    <source>
        <dbReference type="HAMAP-Rule" id="MF_00067"/>
    </source>
</evidence>
<comment type="catalytic activity">
    <reaction evidence="1 10">
        <text>2 D-sedoheptulose 7-phosphate = D-glycero-alpha-D-manno-heptose 7-phosphate + D-glycero-beta-D-manno-heptose 7-phosphate</text>
        <dbReference type="Rhea" id="RHEA:27489"/>
        <dbReference type="ChEBI" id="CHEBI:57483"/>
        <dbReference type="ChEBI" id="CHEBI:60203"/>
        <dbReference type="ChEBI" id="CHEBI:60204"/>
        <dbReference type="EC" id="5.3.1.28"/>
    </reaction>
</comment>
<dbReference type="HAMAP" id="MF_00067">
    <property type="entry name" value="GmhA"/>
    <property type="match status" value="1"/>
</dbReference>
<name>A0A7T7HL92_9HYPH</name>
<keyword evidence="6 10" id="KW-0479">Metal-binding</keyword>
<feature type="binding site" evidence="10">
    <location>
        <begin position="125"/>
        <end position="127"/>
    </location>
    <ligand>
        <name>substrate</name>
    </ligand>
</feature>
<dbReference type="PROSITE" id="PS51464">
    <property type="entry name" value="SIS"/>
    <property type="match status" value="1"/>
</dbReference>
<evidence type="ECO:0000256" key="9">
    <source>
        <dbReference type="ARBA" id="ARBA00023277"/>
    </source>
</evidence>
<feature type="domain" description="SIS" evidence="11">
    <location>
        <begin position="42"/>
        <end position="200"/>
    </location>
</feature>
<comment type="subcellular location">
    <subcellularLocation>
        <location evidence="3 10">Cytoplasm</location>
    </subcellularLocation>
</comment>
<comment type="similarity">
    <text evidence="4 10">Belongs to the SIS family. GmhA subfamily.</text>
</comment>
<dbReference type="NCBIfam" id="TIGR00441">
    <property type="entry name" value="gmhA"/>
    <property type="match status" value="1"/>
</dbReference>
<feature type="binding site" evidence="10">
    <location>
        <position position="185"/>
    </location>
    <ligand>
        <name>Zn(2+)</name>
        <dbReference type="ChEBI" id="CHEBI:29105"/>
    </ligand>
</feature>
<organism evidence="12 13">
    <name type="scientific">Martelella lutilitoris</name>
    <dbReference type="NCBI Taxonomy" id="2583532"/>
    <lineage>
        <taxon>Bacteria</taxon>
        <taxon>Pseudomonadati</taxon>
        <taxon>Pseudomonadota</taxon>
        <taxon>Alphaproteobacteria</taxon>
        <taxon>Hyphomicrobiales</taxon>
        <taxon>Aurantimonadaceae</taxon>
        <taxon>Martelella</taxon>
    </lineage>
</organism>
<feature type="binding site" evidence="10">
    <location>
        <position position="66"/>
    </location>
    <ligand>
        <name>Zn(2+)</name>
        <dbReference type="ChEBI" id="CHEBI:29105"/>
    </ligand>
</feature>
<evidence type="ECO:0000256" key="6">
    <source>
        <dbReference type="ARBA" id="ARBA00022723"/>
    </source>
</evidence>
<evidence type="ECO:0000256" key="1">
    <source>
        <dbReference type="ARBA" id="ARBA00000348"/>
    </source>
</evidence>
<dbReference type="UniPathway" id="UPA00041">
    <property type="reaction ID" value="UER00436"/>
</dbReference>
<protein>
    <recommendedName>
        <fullName evidence="10">Phosphoheptose isomerase</fullName>
        <ecNumber evidence="10">5.3.1.28</ecNumber>
    </recommendedName>
    <alternativeName>
        <fullName evidence="10">Sedoheptulose 7-phosphate isomerase</fullName>
    </alternativeName>
</protein>
<reference evidence="12 13" key="1">
    <citation type="submission" date="2020-12" db="EMBL/GenBank/DDBJ databases">
        <authorList>
            <person name="Zheng R.K."/>
            <person name="Sun C.M."/>
        </authorList>
    </citation>
    <scope>NUCLEOTIDE SEQUENCE [LARGE SCALE GENOMIC DNA]</scope>
    <source>
        <strain evidence="12 13">ZRK001</strain>
    </source>
</reference>
<proteinExistence type="inferred from homology"/>
<dbReference type="InterPro" id="IPR050099">
    <property type="entry name" value="SIS_GmhA/DiaA_subfam"/>
</dbReference>
<evidence type="ECO:0000256" key="3">
    <source>
        <dbReference type="ARBA" id="ARBA00004496"/>
    </source>
</evidence>
<evidence type="ECO:0000259" key="11">
    <source>
        <dbReference type="PROSITE" id="PS51464"/>
    </source>
</evidence>
<feature type="binding site" evidence="10">
    <location>
        <position position="70"/>
    </location>
    <ligand>
        <name>substrate</name>
    </ligand>
</feature>
<feature type="binding site" evidence="10">
    <location>
        <begin position="57"/>
        <end position="59"/>
    </location>
    <ligand>
        <name>substrate</name>
    </ligand>
</feature>
<evidence type="ECO:0000313" key="13">
    <source>
        <dbReference type="Proteomes" id="UP000596083"/>
    </source>
</evidence>
<accession>A0A7T7HL92</accession>
<dbReference type="AlphaFoldDB" id="A0A7T7HL92"/>
<gene>
    <name evidence="10 12" type="primary">gmhA</name>
    <name evidence="12" type="ORF">JET14_03485</name>
</gene>
<dbReference type="SUPFAM" id="SSF53697">
    <property type="entry name" value="SIS domain"/>
    <property type="match status" value="1"/>
</dbReference>
<evidence type="ECO:0000256" key="4">
    <source>
        <dbReference type="ARBA" id="ARBA00009894"/>
    </source>
</evidence>
<comment type="miscellaneous">
    <text evidence="10">The reaction produces a racemic mixture of D-glycero-alpha-D-manno-heptose 7-phosphate and D-glycero-beta-D-manno-heptose 7-phosphate.</text>
</comment>
<sequence>MNQPIKQSGRHDDIMTYFSETEKAIQASHVLAADIDRAAELCISSLRNGGKIIFCGNGGSAADAQHLAAELMGRFLIDRNPLPALSLTVDTSALTAIGNDYGFEKVFSRQLRGLAQKNDVVFGLSTSGNSANVVEAFETARSLGLATIGLTGRGGGKMEPLSDVLIAVPHDKTNHIQEVHIAVGHLICAFIEAELCQTKP</sequence>
<dbReference type="GO" id="GO:0005737">
    <property type="term" value="C:cytoplasm"/>
    <property type="evidence" value="ECO:0007669"/>
    <property type="project" value="UniProtKB-SubCell"/>
</dbReference>
<dbReference type="GO" id="GO:0008270">
    <property type="term" value="F:zinc ion binding"/>
    <property type="evidence" value="ECO:0007669"/>
    <property type="project" value="UniProtKB-UniRule"/>
</dbReference>
<dbReference type="GO" id="GO:0008968">
    <property type="term" value="F:D-sedoheptulose 7-phosphate isomerase activity"/>
    <property type="evidence" value="ECO:0007669"/>
    <property type="project" value="UniProtKB-UniRule"/>
</dbReference>
<feature type="binding site" evidence="10">
    <location>
        <position position="177"/>
    </location>
    <ligand>
        <name>substrate</name>
    </ligand>
</feature>
<dbReference type="InterPro" id="IPR001347">
    <property type="entry name" value="SIS_dom"/>
</dbReference>
<dbReference type="EC" id="5.3.1.28" evidence="10"/>
<dbReference type="RefSeq" id="WP_200336818.1">
    <property type="nucleotide sequence ID" value="NZ_CP066786.1"/>
</dbReference>
<keyword evidence="5 10" id="KW-0963">Cytoplasm</keyword>
<evidence type="ECO:0000256" key="2">
    <source>
        <dbReference type="ARBA" id="ARBA00003172"/>
    </source>
</evidence>
<evidence type="ECO:0000256" key="7">
    <source>
        <dbReference type="ARBA" id="ARBA00022833"/>
    </source>
</evidence>
<keyword evidence="9 10" id="KW-0119">Carbohydrate metabolism</keyword>
<comment type="function">
    <text evidence="2 10">Catalyzes the isomerization of sedoheptulose 7-phosphate in D-glycero-D-manno-heptose 7-phosphate.</text>
</comment>
<feature type="binding site" evidence="10">
    <location>
        <position position="130"/>
    </location>
    <ligand>
        <name>substrate</name>
    </ligand>
</feature>
<dbReference type="InterPro" id="IPR035461">
    <property type="entry name" value="GmhA/DiaA"/>
</dbReference>
<dbReference type="InterPro" id="IPR046348">
    <property type="entry name" value="SIS_dom_sf"/>
</dbReference>
<feature type="binding site" evidence="10">
    <location>
        <begin position="99"/>
        <end position="100"/>
    </location>
    <ligand>
        <name>substrate</name>
    </ligand>
</feature>
<evidence type="ECO:0000313" key="12">
    <source>
        <dbReference type="EMBL" id="QQM31255.1"/>
    </source>
</evidence>
<feature type="binding site" evidence="10">
    <location>
        <position position="177"/>
    </location>
    <ligand>
        <name>Zn(2+)</name>
        <dbReference type="ChEBI" id="CHEBI:29105"/>
    </ligand>
</feature>
<dbReference type="Proteomes" id="UP000596083">
    <property type="component" value="Chromosome"/>
</dbReference>
<keyword evidence="8 10" id="KW-0413">Isomerase</keyword>
<dbReference type="Pfam" id="PF13580">
    <property type="entry name" value="SIS_2"/>
    <property type="match status" value="1"/>
</dbReference>
<dbReference type="GO" id="GO:2001061">
    <property type="term" value="P:D-glycero-D-manno-heptose 7-phosphate biosynthetic process"/>
    <property type="evidence" value="ECO:0007669"/>
    <property type="project" value="UniProtKB-UniPathway"/>
</dbReference>
<evidence type="ECO:0000256" key="5">
    <source>
        <dbReference type="ARBA" id="ARBA00022490"/>
    </source>
</evidence>
<feature type="binding site" evidence="10">
    <location>
        <position position="70"/>
    </location>
    <ligand>
        <name>Zn(2+)</name>
        <dbReference type="ChEBI" id="CHEBI:29105"/>
    </ligand>
</feature>